<organism evidence="1 2">
    <name type="scientific">Phrynocephalus forsythii</name>
    <dbReference type="NCBI Taxonomy" id="171643"/>
    <lineage>
        <taxon>Eukaryota</taxon>
        <taxon>Metazoa</taxon>
        <taxon>Chordata</taxon>
        <taxon>Craniata</taxon>
        <taxon>Vertebrata</taxon>
        <taxon>Euteleostomi</taxon>
        <taxon>Lepidosauria</taxon>
        <taxon>Squamata</taxon>
        <taxon>Bifurcata</taxon>
        <taxon>Unidentata</taxon>
        <taxon>Episquamata</taxon>
        <taxon>Toxicofera</taxon>
        <taxon>Iguania</taxon>
        <taxon>Acrodonta</taxon>
        <taxon>Agamidae</taxon>
        <taxon>Agaminae</taxon>
        <taxon>Phrynocephalus</taxon>
    </lineage>
</organism>
<name>A0A9Q0XMQ2_9SAUR</name>
<protein>
    <submittedName>
        <fullName evidence="1">Uncharacterized protein</fullName>
    </submittedName>
</protein>
<sequence length="85" mass="9344">MVTDTSRNMLAMLNVAGLKSIVCMAHKLHLVVHDTLGLGSQMLARLVEQKNMLKPMMPTIKILSGGRELDINATNWLALSQMVAK</sequence>
<proteinExistence type="predicted"/>
<gene>
    <name evidence="1" type="ORF">JRQ81_019459</name>
</gene>
<keyword evidence="2" id="KW-1185">Reference proteome</keyword>
<evidence type="ECO:0000313" key="1">
    <source>
        <dbReference type="EMBL" id="KAJ7319948.1"/>
    </source>
</evidence>
<dbReference type="Proteomes" id="UP001142489">
    <property type="component" value="Unassembled WGS sequence"/>
</dbReference>
<dbReference type="AlphaFoldDB" id="A0A9Q0XMQ2"/>
<comment type="caution">
    <text evidence="1">The sequence shown here is derived from an EMBL/GenBank/DDBJ whole genome shotgun (WGS) entry which is preliminary data.</text>
</comment>
<reference evidence="1" key="1">
    <citation type="journal article" date="2023" name="DNA Res.">
        <title>Chromosome-level genome assembly of Phrynocephalus forsythii using third-generation DNA sequencing and Hi-C analysis.</title>
        <authorList>
            <person name="Qi Y."/>
            <person name="Zhao W."/>
            <person name="Zhao Y."/>
            <person name="Niu C."/>
            <person name="Cao S."/>
            <person name="Zhang Y."/>
        </authorList>
    </citation>
    <scope>NUCLEOTIDE SEQUENCE</scope>
    <source>
        <tissue evidence="1">Muscle</tissue>
    </source>
</reference>
<dbReference type="EMBL" id="JAPFRF010000010">
    <property type="protein sequence ID" value="KAJ7319948.1"/>
    <property type="molecule type" value="Genomic_DNA"/>
</dbReference>
<accession>A0A9Q0XMQ2</accession>
<evidence type="ECO:0000313" key="2">
    <source>
        <dbReference type="Proteomes" id="UP001142489"/>
    </source>
</evidence>